<accession>A0AAE5P343</accession>
<dbReference type="InterPro" id="IPR000192">
    <property type="entry name" value="Aminotrans_V_dom"/>
</dbReference>
<dbReference type="PANTHER" id="PTHR43586:SF4">
    <property type="entry name" value="ISOPENICILLIN N EPIMERASE"/>
    <property type="match status" value="1"/>
</dbReference>
<reference evidence="2 3" key="1">
    <citation type="submission" date="2017-09" db="EMBL/GenBank/DDBJ databases">
        <title>Large-scale bioinformatics analysis of Bacillus genomes uncovers conserved roles of natural products in bacterial physiology.</title>
        <authorList>
            <consortium name="Agbiome Team Llc"/>
            <person name="Bleich R.M."/>
            <person name="Kirk G.J."/>
            <person name="Santa Maria K.C."/>
            <person name="Allen S.E."/>
            <person name="Farag S."/>
            <person name="Shank E.A."/>
            <person name="Bowers A."/>
        </authorList>
    </citation>
    <scope>NUCLEOTIDE SEQUENCE [LARGE SCALE GENOMIC DNA]</scope>
    <source>
        <strain evidence="2 3">AFS003013</strain>
    </source>
</reference>
<name>A0AAE5P343_PRIMG</name>
<feature type="domain" description="Aminotransferase class V" evidence="1">
    <location>
        <begin position="17"/>
        <end position="371"/>
    </location>
</feature>
<dbReference type="InterPro" id="IPR015421">
    <property type="entry name" value="PyrdxlP-dep_Trfase_major"/>
</dbReference>
<evidence type="ECO:0000259" key="1">
    <source>
        <dbReference type="Pfam" id="PF00266"/>
    </source>
</evidence>
<dbReference type="InterPro" id="IPR015422">
    <property type="entry name" value="PyrdxlP-dep_Trfase_small"/>
</dbReference>
<dbReference type="GO" id="GO:0008483">
    <property type="term" value="F:transaminase activity"/>
    <property type="evidence" value="ECO:0007669"/>
    <property type="project" value="UniProtKB-KW"/>
</dbReference>
<sequence length="381" mass="42478">MKQTIQEQIPLAENGLYFNTAGAGPLPRCVIESISSEVQKELLTGRANKGQRSLFQDKLSLLRSSIASIIGANANEIAITSNTTEAINIVVWGMDLKKGDEILTTNAEHLGALASLSTVHKLRNVQVEFFDYYKERDKSFNSKSFFEKINQNTKLIVLSHIFWESGNINPIKEICKYAKSLGIMVLIDGAQALGTMPVNVKELGADFYVFPAHKWLLGPEGIGFMYISSSGISSLNQVFAGNSSFLSHDGKVDFIPSTGSKRFEIGTRFRPIISGMSTGLDFLINDIGFSNIYSKIKENMLTLQDYLDRRTNLSVITNNVSSISSIQLPKEINAKAFRKELEKLDIYVNDIKRLNSIRVSIGFFNDEKQISDLIKNINRLI</sequence>
<gene>
    <name evidence="2" type="ORF">CN497_24935</name>
</gene>
<dbReference type="Gene3D" id="3.40.640.10">
    <property type="entry name" value="Type I PLP-dependent aspartate aminotransferase-like (Major domain)"/>
    <property type="match status" value="1"/>
</dbReference>
<keyword evidence="2" id="KW-0808">Transferase</keyword>
<keyword evidence="2" id="KW-0032">Aminotransferase</keyword>
<proteinExistence type="predicted"/>
<dbReference type="RefSeq" id="WP_098279011.1">
    <property type="nucleotide sequence ID" value="NZ_NUMB01000012.1"/>
</dbReference>
<dbReference type="AlphaFoldDB" id="A0AAE5P343"/>
<organism evidence="2 3">
    <name type="scientific">Priestia megaterium</name>
    <name type="common">Bacillus megaterium</name>
    <dbReference type="NCBI Taxonomy" id="1404"/>
    <lineage>
        <taxon>Bacteria</taxon>
        <taxon>Bacillati</taxon>
        <taxon>Bacillota</taxon>
        <taxon>Bacilli</taxon>
        <taxon>Bacillales</taxon>
        <taxon>Bacillaceae</taxon>
        <taxon>Priestia</taxon>
    </lineage>
</organism>
<dbReference type="EMBL" id="NTYW01000094">
    <property type="protein sequence ID" value="PES29265.1"/>
    <property type="molecule type" value="Genomic_DNA"/>
</dbReference>
<dbReference type="PANTHER" id="PTHR43586">
    <property type="entry name" value="CYSTEINE DESULFURASE"/>
    <property type="match status" value="1"/>
</dbReference>
<protein>
    <submittedName>
        <fullName evidence="2">Aminotransferase class V</fullName>
    </submittedName>
</protein>
<dbReference type="Proteomes" id="UP000220341">
    <property type="component" value="Unassembled WGS sequence"/>
</dbReference>
<dbReference type="InterPro" id="IPR015424">
    <property type="entry name" value="PyrdxlP-dep_Trfase"/>
</dbReference>
<comment type="caution">
    <text evidence="2">The sequence shown here is derived from an EMBL/GenBank/DDBJ whole genome shotgun (WGS) entry which is preliminary data.</text>
</comment>
<evidence type="ECO:0000313" key="2">
    <source>
        <dbReference type="EMBL" id="PES29265.1"/>
    </source>
</evidence>
<dbReference type="Gene3D" id="3.90.1150.10">
    <property type="entry name" value="Aspartate Aminotransferase, domain 1"/>
    <property type="match status" value="1"/>
</dbReference>
<evidence type="ECO:0000313" key="3">
    <source>
        <dbReference type="Proteomes" id="UP000220341"/>
    </source>
</evidence>
<dbReference type="SUPFAM" id="SSF53383">
    <property type="entry name" value="PLP-dependent transferases"/>
    <property type="match status" value="1"/>
</dbReference>
<dbReference type="Pfam" id="PF00266">
    <property type="entry name" value="Aminotran_5"/>
    <property type="match status" value="1"/>
</dbReference>